<accession>A0A165BGX1</accession>
<dbReference type="GeneID" id="63819721"/>
<gene>
    <name evidence="1" type="ORF">LAESUDRAFT_496402</name>
</gene>
<dbReference type="InParanoid" id="A0A165BGX1"/>
<evidence type="ECO:0000313" key="1">
    <source>
        <dbReference type="EMBL" id="KZT01031.1"/>
    </source>
</evidence>
<reference evidence="1 2" key="1">
    <citation type="journal article" date="2016" name="Mol. Biol. Evol.">
        <title>Comparative Genomics of Early-Diverging Mushroom-Forming Fungi Provides Insights into the Origins of Lignocellulose Decay Capabilities.</title>
        <authorList>
            <person name="Nagy L.G."/>
            <person name="Riley R."/>
            <person name="Tritt A."/>
            <person name="Adam C."/>
            <person name="Daum C."/>
            <person name="Floudas D."/>
            <person name="Sun H."/>
            <person name="Yadav J.S."/>
            <person name="Pangilinan J."/>
            <person name="Larsson K.H."/>
            <person name="Matsuura K."/>
            <person name="Barry K."/>
            <person name="Labutti K."/>
            <person name="Kuo R."/>
            <person name="Ohm R.A."/>
            <person name="Bhattacharya S.S."/>
            <person name="Shirouzu T."/>
            <person name="Yoshinaga Y."/>
            <person name="Martin F.M."/>
            <person name="Grigoriev I.V."/>
            <person name="Hibbett D.S."/>
        </authorList>
    </citation>
    <scope>NUCLEOTIDE SEQUENCE [LARGE SCALE GENOMIC DNA]</scope>
    <source>
        <strain evidence="1 2">93-53</strain>
    </source>
</reference>
<dbReference type="AlphaFoldDB" id="A0A165BGX1"/>
<protein>
    <submittedName>
        <fullName evidence="1">Uncharacterized protein</fullName>
    </submittedName>
</protein>
<proteinExistence type="predicted"/>
<evidence type="ECO:0000313" key="2">
    <source>
        <dbReference type="Proteomes" id="UP000076871"/>
    </source>
</evidence>
<dbReference type="EMBL" id="KV427671">
    <property type="protein sequence ID" value="KZT01031.1"/>
    <property type="molecule type" value="Genomic_DNA"/>
</dbReference>
<keyword evidence="2" id="KW-1185">Reference proteome</keyword>
<sequence>MAGVLIVRQMRWVAGLLPRFGRDPDVFSTCCATPVWTLRCYRQPNAFRIDFPLVALLGPPSDVQRGKTSGTKSCPLKYKANGLLDIPTRGSAVLLLSIFRTDCVVARHQPTCRDGLLSCASAECLKAAQLLCRRRSPCDRHRLGGNRNALSAQASLLLPFCLNPPCGAHPNSEYVLHRMYPAATLDIVRTHP</sequence>
<dbReference type="Proteomes" id="UP000076871">
    <property type="component" value="Unassembled WGS sequence"/>
</dbReference>
<dbReference type="RefSeq" id="XP_040758771.1">
    <property type="nucleotide sequence ID" value="XM_040902690.1"/>
</dbReference>
<organism evidence="1 2">
    <name type="scientific">Laetiporus sulphureus 93-53</name>
    <dbReference type="NCBI Taxonomy" id="1314785"/>
    <lineage>
        <taxon>Eukaryota</taxon>
        <taxon>Fungi</taxon>
        <taxon>Dikarya</taxon>
        <taxon>Basidiomycota</taxon>
        <taxon>Agaricomycotina</taxon>
        <taxon>Agaricomycetes</taxon>
        <taxon>Polyporales</taxon>
        <taxon>Laetiporus</taxon>
    </lineage>
</organism>
<name>A0A165BGX1_9APHY</name>